<name>A0A9P4PBN4_9PLEO</name>
<protein>
    <submittedName>
        <fullName evidence="2">Uncharacterized protein</fullName>
    </submittedName>
</protein>
<sequence length="272" mass="30424">MSPSVSYPGPMHPFPFPVDLPCGEPYINWPADKNLVLSGTIQTEVAIPDLWVETGVGEDGKTNRTKEAYSLVMPRIRTIACDRTKFVPMYRSKVFETSDENFIKPDKYYLEYMGSPALHTRSKNTCDIPYHLLSFQWRGGGMENYKLARYEGNDWLFHLYSGDTEEHYSMLTREPLIESDVIKVCDGRGRHTNYNKGKGPMYTCDFPDFEGPWTVPCPAPVVEAPKEGSTINLGLAIGLPIGIVGTVVLVILGSYLAPKLKSTFRGEGGIQL</sequence>
<reference evidence="2" key="1">
    <citation type="journal article" date="2020" name="Stud. Mycol.">
        <title>101 Dothideomycetes genomes: a test case for predicting lifestyles and emergence of pathogens.</title>
        <authorList>
            <person name="Haridas S."/>
            <person name="Albert R."/>
            <person name="Binder M."/>
            <person name="Bloem J."/>
            <person name="Labutti K."/>
            <person name="Salamov A."/>
            <person name="Andreopoulos B."/>
            <person name="Baker S."/>
            <person name="Barry K."/>
            <person name="Bills G."/>
            <person name="Bluhm B."/>
            <person name="Cannon C."/>
            <person name="Castanera R."/>
            <person name="Culley D."/>
            <person name="Daum C."/>
            <person name="Ezra D."/>
            <person name="Gonzalez J."/>
            <person name="Henrissat B."/>
            <person name="Kuo A."/>
            <person name="Liang C."/>
            <person name="Lipzen A."/>
            <person name="Lutzoni F."/>
            <person name="Magnuson J."/>
            <person name="Mondo S."/>
            <person name="Nolan M."/>
            <person name="Ohm R."/>
            <person name="Pangilinan J."/>
            <person name="Park H.-J."/>
            <person name="Ramirez L."/>
            <person name="Alfaro M."/>
            <person name="Sun H."/>
            <person name="Tritt A."/>
            <person name="Yoshinaga Y."/>
            <person name="Zwiers L.-H."/>
            <person name="Turgeon B."/>
            <person name="Goodwin S."/>
            <person name="Spatafora J."/>
            <person name="Crous P."/>
            <person name="Grigoriev I."/>
        </authorList>
    </citation>
    <scope>NUCLEOTIDE SEQUENCE</scope>
    <source>
        <strain evidence="2">CBS 690.94</strain>
    </source>
</reference>
<keyword evidence="1" id="KW-0812">Transmembrane</keyword>
<proteinExistence type="predicted"/>
<feature type="transmembrane region" description="Helical" evidence="1">
    <location>
        <begin position="233"/>
        <end position="257"/>
    </location>
</feature>
<keyword evidence="1" id="KW-0472">Membrane</keyword>
<evidence type="ECO:0000313" key="3">
    <source>
        <dbReference type="Proteomes" id="UP000799764"/>
    </source>
</evidence>
<keyword evidence="1" id="KW-1133">Transmembrane helix</keyword>
<comment type="caution">
    <text evidence="2">The sequence shown here is derived from an EMBL/GenBank/DDBJ whole genome shotgun (WGS) entry which is preliminary data.</text>
</comment>
<dbReference type="AlphaFoldDB" id="A0A9P4PBN4"/>
<dbReference type="EMBL" id="MU001508">
    <property type="protein sequence ID" value="KAF2440066.1"/>
    <property type="molecule type" value="Genomic_DNA"/>
</dbReference>
<gene>
    <name evidence="2" type="ORF">P171DRAFT_525084</name>
</gene>
<keyword evidence="3" id="KW-1185">Reference proteome</keyword>
<evidence type="ECO:0000256" key="1">
    <source>
        <dbReference type="SAM" id="Phobius"/>
    </source>
</evidence>
<evidence type="ECO:0000313" key="2">
    <source>
        <dbReference type="EMBL" id="KAF2440066.1"/>
    </source>
</evidence>
<organism evidence="2 3">
    <name type="scientific">Karstenula rhodostoma CBS 690.94</name>
    <dbReference type="NCBI Taxonomy" id="1392251"/>
    <lineage>
        <taxon>Eukaryota</taxon>
        <taxon>Fungi</taxon>
        <taxon>Dikarya</taxon>
        <taxon>Ascomycota</taxon>
        <taxon>Pezizomycotina</taxon>
        <taxon>Dothideomycetes</taxon>
        <taxon>Pleosporomycetidae</taxon>
        <taxon>Pleosporales</taxon>
        <taxon>Massarineae</taxon>
        <taxon>Didymosphaeriaceae</taxon>
        <taxon>Karstenula</taxon>
    </lineage>
</organism>
<accession>A0A9P4PBN4</accession>
<dbReference type="OrthoDB" id="3766510at2759"/>
<dbReference type="Proteomes" id="UP000799764">
    <property type="component" value="Unassembled WGS sequence"/>
</dbReference>